<dbReference type="EMBL" id="JAINUG010000163">
    <property type="protein sequence ID" value="KAJ8391007.1"/>
    <property type="molecule type" value="Genomic_DNA"/>
</dbReference>
<evidence type="ECO:0000313" key="2">
    <source>
        <dbReference type="EMBL" id="KAJ8391007.1"/>
    </source>
</evidence>
<protein>
    <submittedName>
        <fullName evidence="2">Uncharacterized protein</fullName>
    </submittedName>
</protein>
<keyword evidence="1" id="KW-0472">Membrane</keyword>
<dbReference type="AlphaFoldDB" id="A0AAD7RVD9"/>
<evidence type="ECO:0000313" key="3">
    <source>
        <dbReference type="Proteomes" id="UP001221898"/>
    </source>
</evidence>
<keyword evidence="1" id="KW-1133">Transmembrane helix</keyword>
<keyword evidence="1" id="KW-0812">Transmembrane</keyword>
<comment type="caution">
    <text evidence="2">The sequence shown here is derived from an EMBL/GenBank/DDBJ whole genome shotgun (WGS) entry which is preliminary data.</text>
</comment>
<dbReference type="Proteomes" id="UP001221898">
    <property type="component" value="Unassembled WGS sequence"/>
</dbReference>
<name>A0AAD7RVD9_9TELE</name>
<organism evidence="2 3">
    <name type="scientific">Aldrovandia affinis</name>
    <dbReference type="NCBI Taxonomy" id="143900"/>
    <lineage>
        <taxon>Eukaryota</taxon>
        <taxon>Metazoa</taxon>
        <taxon>Chordata</taxon>
        <taxon>Craniata</taxon>
        <taxon>Vertebrata</taxon>
        <taxon>Euteleostomi</taxon>
        <taxon>Actinopterygii</taxon>
        <taxon>Neopterygii</taxon>
        <taxon>Teleostei</taxon>
        <taxon>Notacanthiformes</taxon>
        <taxon>Halosauridae</taxon>
        <taxon>Aldrovandia</taxon>
    </lineage>
</organism>
<reference evidence="2" key="1">
    <citation type="journal article" date="2023" name="Science">
        <title>Genome structures resolve the early diversification of teleost fishes.</title>
        <authorList>
            <person name="Parey E."/>
            <person name="Louis A."/>
            <person name="Montfort J."/>
            <person name="Bouchez O."/>
            <person name="Roques C."/>
            <person name="Iampietro C."/>
            <person name="Lluch J."/>
            <person name="Castinel A."/>
            <person name="Donnadieu C."/>
            <person name="Desvignes T."/>
            <person name="Floi Bucao C."/>
            <person name="Jouanno E."/>
            <person name="Wen M."/>
            <person name="Mejri S."/>
            <person name="Dirks R."/>
            <person name="Jansen H."/>
            <person name="Henkel C."/>
            <person name="Chen W.J."/>
            <person name="Zahm M."/>
            <person name="Cabau C."/>
            <person name="Klopp C."/>
            <person name="Thompson A.W."/>
            <person name="Robinson-Rechavi M."/>
            <person name="Braasch I."/>
            <person name="Lecointre G."/>
            <person name="Bobe J."/>
            <person name="Postlethwait J.H."/>
            <person name="Berthelot C."/>
            <person name="Roest Crollius H."/>
            <person name="Guiguen Y."/>
        </authorList>
    </citation>
    <scope>NUCLEOTIDE SEQUENCE</scope>
    <source>
        <strain evidence="2">NC1722</strain>
    </source>
</reference>
<gene>
    <name evidence="2" type="ORF">AAFF_G00097850</name>
</gene>
<keyword evidence="3" id="KW-1185">Reference proteome</keyword>
<feature type="transmembrane region" description="Helical" evidence="1">
    <location>
        <begin position="39"/>
        <end position="62"/>
    </location>
</feature>
<sequence>MEFFFMPECIRGLVSSYFKDLQMCFALQDFTIGWQQLEVGIAMGWSISPILFVAAFEIILIGSRQMVRTGRKWKAQVEVDQAISRLQHLEVVGRVQAGQTGLGWGEAPQFWSKANRKEMVVSEVTKMEEERYKIKAVSQGRQGGCTTWEGIVSRLISWLDLWKIPQA</sequence>
<evidence type="ECO:0000256" key="1">
    <source>
        <dbReference type="SAM" id="Phobius"/>
    </source>
</evidence>
<proteinExistence type="predicted"/>
<accession>A0AAD7RVD9</accession>